<dbReference type="Pfam" id="PF01547">
    <property type="entry name" value="SBP_bac_1"/>
    <property type="match status" value="1"/>
</dbReference>
<dbReference type="PANTHER" id="PTHR43649">
    <property type="entry name" value="ARABINOSE-BINDING PROTEIN-RELATED"/>
    <property type="match status" value="1"/>
</dbReference>
<dbReference type="EMBL" id="LLZG01000231">
    <property type="protein sequence ID" value="KUL32109.1"/>
    <property type="molecule type" value="Genomic_DNA"/>
</dbReference>
<reference evidence="2" key="1">
    <citation type="submission" date="2015-10" db="EMBL/GenBank/DDBJ databases">
        <authorList>
            <person name="Ju K.-S."/>
            <person name="Doroghazi J.R."/>
            <person name="Metcalf W.W."/>
        </authorList>
    </citation>
    <scope>NUCLEOTIDE SEQUENCE [LARGE SCALE GENOMIC DNA]</scope>
    <source>
        <strain evidence="2">NRRL 3151</strain>
    </source>
</reference>
<keyword evidence="2" id="KW-1185">Reference proteome</keyword>
<proteinExistence type="predicted"/>
<dbReference type="Proteomes" id="UP000053923">
    <property type="component" value="Unassembled WGS sequence"/>
</dbReference>
<name>A0A117MRQ0_9ACTN</name>
<evidence type="ECO:0008006" key="3">
    <source>
        <dbReference type="Google" id="ProtNLM"/>
    </source>
</evidence>
<gene>
    <name evidence="1" type="ORF">ADL12_23155</name>
</gene>
<organism evidence="1 2">
    <name type="scientific">Streptomyces regalis</name>
    <dbReference type="NCBI Taxonomy" id="68262"/>
    <lineage>
        <taxon>Bacteria</taxon>
        <taxon>Bacillati</taxon>
        <taxon>Actinomycetota</taxon>
        <taxon>Actinomycetes</taxon>
        <taxon>Kitasatosporales</taxon>
        <taxon>Streptomycetaceae</taxon>
        <taxon>Streptomyces</taxon>
    </lineage>
</organism>
<evidence type="ECO:0000313" key="2">
    <source>
        <dbReference type="Proteomes" id="UP000053923"/>
    </source>
</evidence>
<dbReference type="InterPro" id="IPR006059">
    <property type="entry name" value="SBP"/>
</dbReference>
<dbReference type="SUPFAM" id="SSF53850">
    <property type="entry name" value="Periplasmic binding protein-like II"/>
    <property type="match status" value="1"/>
</dbReference>
<dbReference type="PANTHER" id="PTHR43649:SF12">
    <property type="entry name" value="DIACETYLCHITOBIOSE BINDING PROTEIN DASA"/>
    <property type="match status" value="1"/>
</dbReference>
<protein>
    <recommendedName>
        <fullName evidence="3">ABC transporter substrate-binding protein</fullName>
    </recommendedName>
</protein>
<dbReference type="InterPro" id="IPR050490">
    <property type="entry name" value="Bact_solute-bd_prot1"/>
</dbReference>
<comment type="caution">
    <text evidence="1">The sequence shown here is derived from an EMBL/GenBank/DDBJ whole genome shotgun (WGS) entry which is preliminary data.</text>
</comment>
<sequence length="413" mass="45505">MLRAGAALGTSAAIAGSTAACGASRRKDELVFGFHGDTVSIGIYRRIVELYRRRNPGARISYTYADSLGFFQRLPLMFRAGTAPDVMIVAESWVSGLSQLGGYADLSSFVRRDGVREDQWLPGSLNPARIEGRVLCLPVIVYPKGVTYNKTLLDKLGIPLPRGGWSERDFLETAAAAPSGSGVRRTWGMRNAFGTNQPYDVATVHGGLPFDPLTRRMTATDGRMVSALQLMHDLVHTRRAMPAAGQTQYAVDFTSGLFAMDLFYGYALSYLRQQIAERFEWGVVPYPKEWIGTYQNNNVAVFEGSKRKEEAWHFATFIATDPDAQRLLEPVGTPALRTALKGGQQGLSAEDRVLPWARMIAGMEHQLVAYQGGIFNKVWDVLGQQVQAVENRGAPVRQALDVVQERGTQILRA</sequence>
<dbReference type="AlphaFoldDB" id="A0A117MRQ0"/>
<dbReference type="Gene3D" id="3.40.190.10">
    <property type="entry name" value="Periplasmic binding protein-like II"/>
    <property type="match status" value="1"/>
</dbReference>
<dbReference type="PROSITE" id="PS51257">
    <property type="entry name" value="PROKAR_LIPOPROTEIN"/>
    <property type="match status" value="1"/>
</dbReference>
<evidence type="ECO:0000313" key="1">
    <source>
        <dbReference type="EMBL" id="KUL32109.1"/>
    </source>
</evidence>
<accession>A0A117MRQ0</accession>